<accession>A0A9D2JHY6</accession>
<dbReference type="SUPFAM" id="SSF52206">
    <property type="entry name" value="Hypothetical protein MTH538"/>
    <property type="match status" value="1"/>
</dbReference>
<feature type="domain" description="Thoeris protein ThsB TIR-like" evidence="1">
    <location>
        <begin position="8"/>
        <end position="105"/>
    </location>
</feature>
<dbReference type="EMBL" id="DXBN01000057">
    <property type="protein sequence ID" value="HIZ52768.1"/>
    <property type="molecule type" value="Genomic_DNA"/>
</dbReference>
<organism evidence="2 3">
    <name type="scientific">Candidatus Enterococcus avicola</name>
    <dbReference type="NCBI Taxonomy" id="2838561"/>
    <lineage>
        <taxon>Bacteria</taxon>
        <taxon>Bacillati</taxon>
        <taxon>Bacillota</taxon>
        <taxon>Bacilli</taxon>
        <taxon>Lactobacillales</taxon>
        <taxon>Enterococcaceae</taxon>
        <taxon>Enterococcus</taxon>
    </lineage>
</organism>
<evidence type="ECO:0000313" key="3">
    <source>
        <dbReference type="Proteomes" id="UP000824063"/>
    </source>
</evidence>
<sequence length="166" mass="19697">MAYRNKVYVAFDGDEDMAYYRMLTAWAGNPNDDFELNNAHDLNKSYDDSQEETIKRHLRERFNNSKLFILLVGEHTKNLRKFVRWEIETALKMDIPIIAVNINKNRGWDERTPKLIKENLSISVAYTEKIIKYAMDHWPAEHKQYRNNNVNKGYRYSDSVYGKLGL</sequence>
<evidence type="ECO:0000259" key="1">
    <source>
        <dbReference type="Pfam" id="PF08937"/>
    </source>
</evidence>
<comment type="caution">
    <text evidence="2">The sequence shown here is derived from an EMBL/GenBank/DDBJ whole genome shotgun (WGS) entry which is preliminary data.</text>
</comment>
<dbReference type="InterPro" id="IPR036490">
    <property type="entry name" value="ThsB_TIR-like_sf"/>
</dbReference>
<evidence type="ECO:0000313" key="2">
    <source>
        <dbReference type="EMBL" id="HIZ52768.1"/>
    </source>
</evidence>
<dbReference type="InterPro" id="IPR015032">
    <property type="entry name" value="ThsB__TIR-like_domain"/>
</dbReference>
<dbReference type="Proteomes" id="UP000824063">
    <property type="component" value="Unassembled WGS sequence"/>
</dbReference>
<proteinExistence type="predicted"/>
<dbReference type="Gene3D" id="3.40.50.11200">
    <property type="match status" value="1"/>
</dbReference>
<protein>
    <submittedName>
        <fullName evidence="2">TIR domain-containing protein</fullName>
    </submittedName>
</protein>
<name>A0A9D2JHY6_9ENTE</name>
<reference evidence="2" key="2">
    <citation type="submission" date="2021-04" db="EMBL/GenBank/DDBJ databases">
        <authorList>
            <person name="Gilroy R."/>
        </authorList>
    </citation>
    <scope>NUCLEOTIDE SEQUENCE</scope>
    <source>
        <strain evidence="2">CHK172-16539</strain>
    </source>
</reference>
<gene>
    <name evidence="2" type="ORF">IAA20_02355</name>
</gene>
<dbReference type="AlphaFoldDB" id="A0A9D2JHY6"/>
<dbReference type="Pfam" id="PF08937">
    <property type="entry name" value="ThsB_TIR"/>
    <property type="match status" value="1"/>
</dbReference>
<reference evidence="2" key="1">
    <citation type="journal article" date="2021" name="PeerJ">
        <title>Extensive microbial diversity within the chicken gut microbiome revealed by metagenomics and culture.</title>
        <authorList>
            <person name="Gilroy R."/>
            <person name="Ravi A."/>
            <person name="Getino M."/>
            <person name="Pursley I."/>
            <person name="Horton D.L."/>
            <person name="Alikhan N.F."/>
            <person name="Baker D."/>
            <person name="Gharbi K."/>
            <person name="Hall N."/>
            <person name="Watson M."/>
            <person name="Adriaenssens E.M."/>
            <person name="Foster-Nyarko E."/>
            <person name="Jarju S."/>
            <person name="Secka A."/>
            <person name="Antonio M."/>
            <person name="Oren A."/>
            <person name="Chaudhuri R.R."/>
            <person name="La Ragione R."/>
            <person name="Hildebrand F."/>
            <person name="Pallen M.J."/>
        </authorList>
    </citation>
    <scope>NUCLEOTIDE SEQUENCE</scope>
    <source>
        <strain evidence="2">CHK172-16539</strain>
    </source>
</reference>